<reference evidence="1" key="1">
    <citation type="submission" date="2024-03" db="EMBL/GenBank/DDBJ databases">
        <title>Novel Streptomyces species of biotechnological and ecological value are a feature of Machair soil.</title>
        <authorList>
            <person name="Prole J.R."/>
            <person name="Goodfellow M."/>
            <person name="Allenby N."/>
            <person name="Ward A.C."/>
        </authorList>
    </citation>
    <scope>NUCLEOTIDE SEQUENCE</scope>
    <source>
        <strain evidence="1">MS1.AVA.4</strain>
    </source>
</reference>
<organism evidence="1 2">
    <name type="scientific">Streptomyces pratisoli</name>
    <dbReference type="NCBI Taxonomy" id="3139917"/>
    <lineage>
        <taxon>Bacteria</taxon>
        <taxon>Bacillati</taxon>
        <taxon>Actinomycetota</taxon>
        <taxon>Actinomycetes</taxon>
        <taxon>Kitasatosporales</taxon>
        <taxon>Streptomycetaceae</taxon>
        <taxon>Streptomyces</taxon>
    </lineage>
</organism>
<gene>
    <name evidence="1" type="ORF">WKI58_25060</name>
</gene>
<protein>
    <submittedName>
        <fullName evidence="1">Helix-turn-helix transcriptional regulator</fullName>
    </submittedName>
</protein>
<accession>A0ACC6QN18</accession>
<keyword evidence="2" id="KW-1185">Reference proteome</keyword>
<evidence type="ECO:0000313" key="2">
    <source>
        <dbReference type="Proteomes" id="UP001375539"/>
    </source>
</evidence>
<dbReference type="EMBL" id="JBBKAI010000002">
    <property type="protein sequence ID" value="MEJ8659756.1"/>
    <property type="molecule type" value="Genomic_DNA"/>
</dbReference>
<comment type="caution">
    <text evidence="1">The sequence shown here is derived from an EMBL/GenBank/DDBJ whole genome shotgun (WGS) entry which is preliminary data.</text>
</comment>
<evidence type="ECO:0000313" key="1">
    <source>
        <dbReference type="EMBL" id="MEJ8659756.1"/>
    </source>
</evidence>
<dbReference type="Proteomes" id="UP001375539">
    <property type="component" value="Unassembled WGS sequence"/>
</dbReference>
<name>A0ACC6QN18_9ACTN</name>
<sequence>MSVTLIAPQTEAPAPTLAPRERETLRLIASGCTYLQAARQMGLSKHTVDAYLRRIRAKLNINNTAELTRLAISLGL</sequence>
<proteinExistence type="predicted"/>